<protein>
    <submittedName>
        <fullName evidence="2">Uncharacterized protein</fullName>
    </submittedName>
</protein>
<evidence type="ECO:0000256" key="1">
    <source>
        <dbReference type="SAM" id="MobiDB-lite"/>
    </source>
</evidence>
<comment type="caution">
    <text evidence="2">The sequence shown here is derived from an EMBL/GenBank/DDBJ whole genome shotgun (WGS) entry which is preliminary data.</text>
</comment>
<dbReference type="OrthoDB" id="5364312at2759"/>
<feature type="compositionally biased region" description="Polar residues" evidence="1">
    <location>
        <begin position="31"/>
        <end position="55"/>
    </location>
</feature>
<gene>
    <name evidence="2" type="ORF">HETSPECPRED_003507</name>
</gene>
<reference evidence="2" key="1">
    <citation type="submission" date="2021-03" db="EMBL/GenBank/DDBJ databases">
        <authorList>
            <person name="Tagirdzhanova G."/>
        </authorList>
    </citation>
    <scope>NUCLEOTIDE SEQUENCE</scope>
</reference>
<dbReference type="PANTHER" id="PTHR42111">
    <property type="entry name" value="YALI0D23727P"/>
    <property type="match status" value="1"/>
</dbReference>
<sequence length="380" mass="39450">MTSNIKEQLATASDSGNSRKSPMPLLGEGFTESSNIPMNRNTNDALDGSESNATTGKRRFWGLGKKKDDEKAKKKREAGGTNSSQQSSAMIPEMRSVSPVYPPGGTNIAATMSHPYGVPASPSQNLSSSSPHIPSPASSQIFERNVQEDGPQVTASPAIPGHITTENHIPPALDASTEAITNDHLDPDHVEIVTHAAHLPAAMTVTGASANEIPSGLASQEDLVSRPDIEETASKYGALDVNDVRRLSFISFADVMHAEQADYAGTREIEHPPGASSVAPIASLNRSPSPVLSPVSSQGVSGTPPMSGSVSSRGLETSPSRGTGGHGGQFSGHSPPNVGELTIETMRQALRKTGSGDLSGARSQPISAVPDDGVAEATLK</sequence>
<name>A0A8H3IE74_9LECA</name>
<evidence type="ECO:0000313" key="2">
    <source>
        <dbReference type="EMBL" id="CAF9917530.1"/>
    </source>
</evidence>
<accession>A0A8H3IE74</accession>
<dbReference type="EMBL" id="CAJPDS010000020">
    <property type="protein sequence ID" value="CAF9917530.1"/>
    <property type="molecule type" value="Genomic_DNA"/>
</dbReference>
<keyword evidence="3" id="KW-1185">Reference proteome</keyword>
<feature type="compositionally biased region" description="Polar residues" evidence="1">
    <location>
        <begin position="1"/>
        <end position="20"/>
    </location>
</feature>
<feature type="compositionally biased region" description="Low complexity" evidence="1">
    <location>
        <begin position="119"/>
        <end position="137"/>
    </location>
</feature>
<dbReference type="PANTHER" id="PTHR42111:SF1">
    <property type="entry name" value="YALI0D23727P"/>
    <property type="match status" value="1"/>
</dbReference>
<feature type="compositionally biased region" description="Low complexity" evidence="1">
    <location>
        <begin position="287"/>
        <end position="301"/>
    </location>
</feature>
<feature type="region of interest" description="Disordered" evidence="1">
    <location>
        <begin position="114"/>
        <end position="137"/>
    </location>
</feature>
<feature type="region of interest" description="Disordered" evidence="1">
    <location>
        <begin position="268"/>
        <end position="380"/>
    </location>
</feature>
<dbReference type="AlphaFoldDB" id="A0A8H3IE74"/>
<feature type="region of interest" description="Disordered" evidence="1">
    <location>
        <begin position="1"/>
        <end position="95"/>
    </location>
</feature>
<feature type="compositionally biased region" description="Polar residues" evidence="1">
    <location>
        <begin position="80"/>
        <end position="89"/>
    </location>
</feature>
<dbReference type="Proteomes" id="UP000664521">
    <property type="component" value="Unassembled WGS sequence"/>
</dbReference>
<evidence type="ECO:0000313" key="3">
    <source>
        <dbReference type="Proteomes" id="UP000664521"/>
    </source>
</evidence>
<feature type="compositionally biased region" description="Polar residues" evidence="1">
    <location>
        <begin position="304"/>
        <end position="321"/>
    </location>
</feature>
<proteinExistence type="predicted"/>
<organism evidence="2 3">
    <name type="scientific">Heterodermia speciosa</name>
    <dbReference type="NCBI Taxonomy" id="116794"/>
    <lineage>
        <taxon>Eukaryota</taxon>
        <taxon>Fungi</taxon>
        <taxon>Dikarya</taxon>
        <taxon>Ascomycota</taxon>
        <taxon>Pezizomycotina</taxon>
        <taxon>Lecanoromycetes</taxon>
        <taxon>OSLEUM clade</taxon>
        <taxon>Lecanoromycetidae</taxon>
        <taxon>Caliciales</taxon>
        <taxon>Physciaceae</taxon>
        <taxon>Heterodermia</taxon>
    </lineage>
</organism>